<accession>A0A7W4VZA0</accession>
<evidence type="ECO:0000313" key="3">
    <source>
        <dbReference type="Proteomes" id="UP000589626"/>
    </source>
</evidence>
<dbReference type="AlphaFoldDB" id="A0A7W4VZA0"/>
<dbReference type="InterPro" id="IPR006531">
    <property type="entry name" value="Gp5/Vgr_OB"/>
</dbReference>
<dbReference type="InterPro" id="IPR037026">
    <property type="entry name" value="Vgr_OB-fold_dom_sf"/>
</dbReference>
<gene>
    <name evidence="2" type="ORF">FHU40_004383</name>
</gene>
<reference evidence="2 3" key="1">
    <citation type="submission" date="2020-08" db="EMBL/GenBank/DDBJ databases">
        <title>Sequencing the genomes of 1000 actinobacteria strains.</title>
        <authorList>
            <person name="Klenk H.-P."/>
        </authorList>
    </citation>
    <scope>NUCLEOTIDE SEQUENCE [LARGE SCALE GENOMIC DNA]</scope>
    <source>
        <strain evidence="2 3">DSM 105498</strain>
    </source>
</reference>
<evidence type="ECO:0000259" key="1">
    <source>
        <dbReference type="Pfam" id="PF04717"/>
    </source>
</evidence>
<dbReference type="RefSeq" id="WP_183594416.1">
    <property type="nucleotide sequence ID" value="NZ_JACHWR010000003.1"/>
</dbReference>
<evidence type="ECO:0000313" key="2">
    <source>
        <dbReference type="EMBL" id="MBB3044546.1"/>
    </source>
</evidence>
<dbReference type="Proteomes" id="UP000589626">
    <property type="component" value="Unassembled WGS sequence"/>
</dbReference>
<dbReference type="EMBL" id="JACHWR010000003">
    <property type="protein sequence ID" value="MBB3044546.1"/>
    <property type="molecule type" value="Genomic_DNA"/>
</dbReference>
<organism evidence="2 3">
    <name type="scientific">Nocardioides soli</name>
    <dbReference type="NCBI Taxonomy" id="1036020"/>
    <lineage>
        <taxon>Bacteria</taxon>
        <taxon>Bacillati</taxon>
        <taxon>Actinomycetota</taxon>
        <taxon>Actinomycetes</taxon>
        <taxon>Propionibacteriales</taxon>
        <taxon>Nocardioidaceae</taxon>
        <taxon>Nocardioides</taxon>
    </lineage>
</organism>
<protein>
    <recommendedName>
        <fullName evidence="1">Gp5/Type VI secretion system Vgr protein OB-fold domain-containing protein</fullName>
    </recommendedName>
</protein>
<dbReference type="SUPFAM" id="SSF69255">
    <property type="entry name" value="gp5 N-terminal domain-like"/>
    <property type="match status" value="1"/>
</dbReference>
<comment type="caution">
    <text evidence="2">The sequence shown here is derived from an EMBL/GenBank/DDBJ whole genome shotgun (WGS) entry which is preliminary data.</text>
</comment>
<sequence length="267" mass="27476">MTLVDTIAAIVRHELAAVRVTELGVVADVHPHSDASDDDNYGVDVTLKNSGLALKRVPVATGHVGTVAIPNVGDLVLVGFDHGDVNAPVVLGRLYDDRDRPPLSTTDETVFRLPLAEPDDKSVLAAIRNHQDDDPPRELVIQMPPKITVRIVDGVVTVTAGSTEMVLDQAGSSGGKVTVRSGSSSMVLDQDGDVTVESARSVTFKAAQALAIEAGTSVSIKAGTSLTASAGTTATVKGSLTATLQGSAGATVQGAQVSVKGMTFFSP</sequence>
<feature type="domain" description="Gp5/Type VI secretion system Vgr protein OB-fold" evidence="1">
    <location>
        <begin position="57"/>
        <end position="95"/>
    </location>
</feature>
<dbReference type="Gene3D" id="2.40.50.230">
    <property type="entry name" value="Gp5 N-terminal domain"/>
    <property type="match status" value="1"/>
</dbReference>
<proteinExistence type="predicted"/>
<dbReference type="Pfam" id="PF04717">
    <property type="entry name" value="Phage_base_V"/>
    <property type="match status" value="1"/>
</dbReference>
<keyword evidence="3" id="KW-1185">Reference proteome</keyword>
<name>A0A7W4VZA0_9ACTN</name>